<evidence type="ECO:0000313" key="21">
    <source>
        <dbReference type="EMBL" id="ROV68758.1"/>
    </source>
</evidence>
<keyword evidence="10 16" id="KW-0547">Nucleotide-binding</keyword>
<dbReference type="UniPathway" id="UPA00051">
    <property type="reaction ID" value="UER00462"/>
</dbReference>
<evidence type="ECO:0000256" key="1">
    <source>
        <dbReference type="ARBA" id="ARBA00002843"/>
    </source>
</evidence>
<keyword evidence="14" id="KW-0457">Lysine biosynthesis</keyword>
<dbReference type="GO" id="GO:0009090">
    <property type="term" value="P:homoserine biosynthetic process"/>
    <property type="evidence" value="ECO:0007669"/>
    <property type="project" value="TreeGrafter"/>
</dbReference>
<dbReference type="SUPFAM" id="SSF53633">
    <property type="entry name" value="Carbamate kinase-like"/>
    <property type="match status" value="1"/>
</dbReference>
<dbReference type="GO" id="GO:0019877">
    <property type="term" value="P:diaminopimelate biosynthetic process"/>
    <property type="evidence" value="ECO:0007669"/>
    <property type="project" value="UniProtKB-KW"/>
</dbReference>
<dbReference type="UniPathway" id="UPA00034">
    <property type="reaction ID" value="UER00015"/>
</dbReference>
<dbReference type="GO" id="GO:0009088">
    <property type="term" value="P:threonine biosynthetic process"/>
    <property type="evidence" value="ECO:0007669"/>
    <property type="project" value="UniProtKB-UniPathway"/>
</dbReference>
<evidence type="ECO:0000256" key="11">
    <source>
        <dbReference type="ARBA" id="ARBA00022777"/>
    </source>
</evidence>
<dbReference type="PROSITE" id="PS00324">
    <property type="entry name" value="ASPARTOKINASE"/>
    <property type="match status" value="1"/>
</dbReference>
<feature type="binding site" evidence="16">
    <location>
        <begin position="30"/>
        <end position="33"/>
    </location>
    <ligand>
        <name>ATP</name>
        <dbReference type="ChEBI" id="CHEBI:30616"/>
    </ligand>
</feature>
<keyword evidence="11 17" id="KW-0418">Kinase</keyword>
<evidence type="ECO:0000313" key="22">
    <source>
        <dbReference type="Proteomes" id="UP000285596"/>
    </source>
</evidence>
<dbReference type="GO" id="GO:0005524">
    <property type="term" value="F:ATP binding"/>
    <property type="evidence" value="ECO:0007669"/>
    <property type="project" value="UniProtKB-KW"/>
</dbReference>
<dbReference type="GO" id="GO:0005829">
    <property type="term" value="C:cytosol"/>
    <property type="evidence" value="ECO:0007669"/>
    <property type="project" value="TreeGrafter"/>
</dbReference>
<dbReference type="InterPro" id="IPR054352">
    <property type="entry name" value="ACT_Aspartokinase"/>
</dbReference>
<organism evidence="21 22">
    <name type="scientific">Streptomyces globisporus</name>
    <dbReference type="NCBI Taxonomy" id="1908"/>
    <lineage>
        <taxon>Bacteria</taxon>
        <taxon>Bacillati</taxon>
        <taxon>Actinomycetota</taxon>
        <taxon>Actinomycetes</taxon>
        <taxon>Kitasatosporales</taxon>
        <taxon>Streptomycetaceae</taxon>
        <taxon>Streptomyces</taxon>
    </lineage>
</organism>
<dbReference type="PANTHER" id="PTHR21499:SF3">
    <property type="entry name" value="ASPARTOKINASE"/>
    <property type="match status" value="1"/>
</dbReference>
<keyword evidence="9 17" id="KW-0808">Transferase</keyword>
<keyword evidence="12 16" id="KW-0067">ATP-binding</keyword>
<evidence type="ECO:0000256" key="12">
    <source>
        <dbReference type="ARBA" id="ARBA00022840"/>
    </source>
</evidence>
<evidence type="ECO:0000256" key="14">
    <source>
        <dbReference type="ARBA" id="ARBA00023154"/>
    </source>
</evidence>
<evidence type="ECO:0000256" key="3">
    <source>
        <dbReference type="ARBA" id="ARBA00004986"/>
    </source>
</evidence>
<feature type="binding site" evidence="16">
    <location>
        <begin position="236"/>
        <end position="237"/>
    </location>
    <ligand>
        <name>ATP</name>
        <dbReference type="ChEBI" id="CHEBI:30616"/>
    </ligand>
</feature>
<evidence type="ECO:0000256" key="4">
    <source>
        <dbReference type="ARBA" id="ARBA00005139"/>
    </source>
</evidence>
<evidence type="ECO:0000256" key="2">
    <source>
        <dbReference type="ARBA" id="ARBA00004766"/>
    </source>
</evidence>
<comment type="catalytic activity">
    <reaction evidence="15 17">
        <text>L-aspartate + ATP = 4-phospho-L-aspartate + ADP</text>
        <dbReference type="Rhea" id="RHEA:23776"/>
        <dbReference type="ChEBI" id="CHEBI:29991"/>
        <dbReference type="ChEBI" id="CHEBI:30616"/>
        <dbReference type="ChEBI" id="CHEBI:57535"/>
        <dbReference type="ChEBI" id="CHEBI:456216"/>
        <dbReference type="EC" id="2.7.2.4"/>
    </reaction>
</comment>
<comment type="function">
    <text evidence="1">Catalyzes the phosphorylation of the beta-carboxyl group of aspartic acid with ATP to yield 4-phospho-L-aspartate, which is involved in the branched biosynthetic pathway leading to the biosynthesis of amino acids lysine, threonine, isoleucine and methionine.</text>
</comment>
<dbReference type="EC" id="2.7.2.4" evidence="6 17"/>
<gene>
    <name evidence="21" type="ORF">D3105_09670</name>
</gene>
<dbReference type="Proteomes" id="UP000285596">
    <property type="component" value="Unassembled WGS sequence"/>
</dbReference>
<evidence type="ECO:0000256" key="16">
    <source>
        <dbReference type="PIRSR" id="PIRSR000726-1"/>
    </source>
</evidence>
<dbReference type="InterPro" id="IPR036393">
    <property type="entry name" value="AceGlu_kinase-like_sf"/>
</dbReference>
<dbReference type="GO" id="GO:0004072">
    <property type="term" value="F:aspartate kinase activity"/>
    <property type="evidence" value="ECO:0007669"/>
    <property type="project" value="UniProtKB-EC"/>
</dbReference>
<protein>
    <recommendedName>
        <fullName evidence="7 17">Aspartokinase</fullName>
        <ecNumber evidence="6 17">2.7.2.4</ecNumber>
    </recommendedName>
</protein>
<dbReference type="EMBL" id="QWFA01000038">
    <property type="protein sequence ID" value="ROV68758.1"/>
    <property type="molecule type" value="Genomic_DNA"/>
</dbReference>
<comment type="similarity">
    <text evidence="5 17">Belongs to the aspartokinase family.</text>
</comment>
<keyword evidence="13" id="KW-0220">Diaminopimelate biosynthesis</keyword>
<dbReference type="Gene3D" id="3.40.1160.10">
    <property type="entry name" value="Acetylglutamate kinase-like"/>
    <property type="match status" value="1"/>
</dbReference>
<keyword evidence="8 18" id="KW-0028">Amino-acid biosynthesis</keyword>
<dbReference type="InterPro" id="IPR005260">
    <property type="entry name" value="Asp_kin_monofn"/>
</dbReference>
<evidence type="ECO:0000256" key="15">
    <source>
        <dbReference type="ARBA" id="ARBA00047872"/>
    </source>
</evidence>
<feature type="domain" description="Aspartate/glutamate/uridylate kinase" evidence="19">
    <location>
        <begin position="26"/>
        <end position="256"/>
    </location>
</feature>
<sequence>MRQRGADTRRHRDSRQTLPTGVDMGVLVQKYGGSSLADTERLSAVASRVAATHHSGAATVVVVSARGGATDELLAQAAAAAGPAFGAQRLRETDQLLATGETASASLLALTLLGLGVPAVSLTGAQAGMSIVGKPGAGIVDRIDVTRIDELLDEGNVVVVTGFQGQNADGDTVTLGRGGSDTSAVALAAALGAERCEIFTDVDGVYSADPTHVPDARKLPFVPAAVMAEMAFAGAKVLHPRAVELATLQGVELHVRTSLGTQEGTVVGEEKDFMTSLETGGAVVAITSDPDVARVLVHARGRSDLAAEVLSILAQHAVPMDLVARSGPNEEEFRMGFTVRRSDVADIGPALDKAIAVHGGEVRIDPDVAKVSLIGMGLLNRPEYVARMTAVLAAAGIATSWVSSSQLRASVTVPADRRVQALCLLHKEFGQTEECADTEQTVAL</sequence>
<evidence type="ECO:0000256" key="13">
    <source>
        <dbReference type="ARBA" id="ARBA00022915"/>
    </source>
</evidence>
<name>A0A423V2M5_STRGL</name>
<comment type="caution">
    <text evidence="21">The sequence shown here is derived from an EMBL/GenBank/DDBJ whole genome shotgun (WGS) entry which is preliminary data.</text>
</comment>
<accession>A0A423V2M5</accession>
<dbReference type="NCBIfam" id="TIGR00657">
    <property type="entry name" value="asp_kinases"/>
    <property type="match status" value="1"/>
</dbReference>
<evidence type="ECO:0000256" key="9">
    <source>
        <dbReference type="ARBA" id="ARBA00022679"/>
    </source>
</evidence>
<comment type="pathway">
    <text evidence="4 18">Amino-acid biosynthesis; L-threonine biosynthesis; L-threonine from L-aspartate: step 1/5.</text>
</comment>
<comment type="pathway">
    <text evidence="2 18">Amino-acid biosynthesis; L-lysine biosynthesis via DAP pathway; (S)-tetrahydrodipicolinate from L-aspartate: step 1/4.</text>
</comment>
<feature type="binding site" evidence="16">
    <location>
        <begin position="200"/>
        <end position="201"/>
    </location>
    <ligand>
        <name>ATP</name>
        <dbReference type="ChEBI" id="CHEBI:30616"/>
    </ligand>
</feature>
<dbReference type="GO" id="GO:0009089">
    <property type="term" value="P:lysine biosynthetic process via diaminopimelate"/>
    <property type="evidence" value="ECO:0007669"/>
    <property type="project" value="UniProtKB-UniPathway"/>
</dbReference>
<dbReference type="InterPro" id="IPR045865">
    <property type="entry name" value="ACT-like_dom_sf"/>
</dbReference>
<evidence type="ECO:0000256" key="18">
    <source>
        <dbReference type="RuleBase" id="RU004249"/>
    </source>
</evidence>
<feature type="binding site" evidence="16">
    <location>
        <position position="101"/>
    </location>
    <ligand>
        <name>substrate</name>
    </ligand>
</feature>
<dbReference type="PANTHER" id="PTHR21499">
    <property type="entry name" value="ASPARTATE KINASE"/>
    <property type="match status" value="1"/>
</dbReference>
<reference evidence="21 22" key="1">
    <citation type="submission" date="2018-08" db="EMBL/GenBank/DDBJ databases">
        <title>Streptomyces globisporus 1912-4Crt, whole genome shotgun sequence.</title>
        <authorList>
            <person name="Matselyukh B."/>
        </authorList>
    </citation>
    <scope>NUCLEOTIDE SEQUENCE [LARGE SCALE GENOMIC DNA]</scope>
    <source>
        <strain evidence="21 22">1912-4Crt</strain>
    </source>
</reference>
<evidence type="ECO:0000256" key="7">
    <source>
        <dbReference type="ARBA" id="ARBA00016273"/>
    </source>
</evidence>
<dbReference type="Gene3D" id="3.30.2130.10">
    <property type="entry name" value="VC0802-like"/>
    <property type="match status" value="1"/>
</dbReference>
<dbReference type="InterPro" id="IPR001341">
    <property type="entry name" value="Asp_kinase"/>
</dbReference>
<feature type="binding site" evidence="16">
    <location>
        <position position="70"/>
    </location>
    <ligand>
        <name>substrate</name>
    </ligand>
</feature>
<evidence type="ECO:0000259" key="20">
    <source>
        <dbReference type="Pfam" id="PF22468"/>
    </source>
</evidence>
<dbReference type="NCBIfam" id="NF005155">
    <property type="entry name" value="PRK06635.1-4"/>
    <property type="match status" value="1"/>
</dbReference>
<dbReference type="SUPFAM" id="SSF55021">
    <property type="entry name" value="ACT-like"/>
    <property type="match status" value="1"/>
</dbReference>
<dbReference type="UniPathway" id="UPA00050">
    <property type="reaction ID" value="UER00461"/>
</dbReference>
<evidence type="ECO:0000256" key="5">
    <source>
        <dbReference type="ARBA" id="ARBA00010122"/>
    </source>
</evidence>
<evidence type="ECO:0000256" key="6">
    <source>
        <dbReference type="ARBA" id="ARBA00013059"/>
    </source>
</evidence>
<comment type="pathway">
    <text evidence="3 18">Amino-acid biosynthesis; L-methionine biosynthesis via de novo pathway; L-homoserine from L-aspartate: step 1/3.</text>
</comment>
<proteinExistence type="inferred from homology"/>
<evidence type="ECO:0000256" key="8">
    <source>
        <dbReference type="ARBA" id="ARBA00022605"/>
    </source>
</evidence>
<dbReference type="InterPro" id="IPR018042">
    <property type="entry name" value="Aspartate_kinase_CS"/>
</dbReference>
<evidence type="ECO:0000259" key="19">
    <source>
        <dbReference type="Pfam" id="PF00696"/>
    </source>
</evidence>
<feature type="binding site" evidence="16">
    <location>
        <position position="206"/>
    </location>
    <ligand>
        <name>ATP</name>
        <dbReference type="ChEBI" id="CHEBI:30616"/>
    </ligand>
</feature>
<dbReference type="AlphaFoldDB" id="A0A423V2M5"/>
<feature type="domain" description="Aspartokinase ACT" evidence="20">
    <location>
        <begin position="371"/>
        <end position="429"/>
    </location>
</feature>
<evidence type="ECO:0000256" key="17">
    <source>
        <dbReference type="RuleBase" id="RU003448"/>
    </source>
</evidence>
<dbReference type="PIRSF" id="PIRSF000726">
    <property type="entry name" value="Asp_kin"/>
    <property type="match status" value="1"/>
</dbReference>
<dbReference type="InterPro" id="IPR001048">
    <property type="entry name" value="Asp/Glu/Uridylate_kinase"/>
</dbReference>
<dbReference type="Pfam" id="PF00696">
    <property type="entry name" value="AA_kinase"/>
    <property type="match status" value="1"/>
</dbReference>
<evidence type="ECO:0000256" key="10">
    <source>
        <dbReference type="ARBA" id="ARBA00022741"/>
    </source>
</evidence>
<dbReference type="Pfam" id="PF22468">
    <property type="entry name" value="ACT_9"/>
    <property type="match status" value="1"/>
</dbReference>